<organism evidence="3 4">
    <name type="scientific">Rhodocytophaga rosea</name>
    <dbReference type="NCBI Taxonomy" id="2704465"/>
    <lineage>
        <taxon>Bacteria</taxon>
        <taxon>Pseudomonadati</taxon>
        <taxon>Bacteroidota</taxon>
        <taxon>Cytophagia</taxon>
        <taxon>Cytophagales</taxon>
        <taxon>Rhodocytophagaceae</taxon>
        <taxon>Rhodocytophaga</taxon>
    </lineage>
</organism>
<feature type="region of interest" description="Disordered" evidence="1">
    <location>
        <begin position="126"/>
        <end position="153"/>
    </location>
</feature>
<dbReference type="EMBL" id="CP048222">
    <property type="protein sequence ID" value="QHT70185.1"/>
    <property type="molecule type" value="Genomic_DNA"/>
</dbReference>
<feature type="compositionally biased region" description="Low complexity" evidence="1">
    <location>
        <begin position="128"/>
        <end position="141"/>
    </location>
</feature>
<keyword evidence="4" id="KW-1185">Reference proteome</keyword>
<gene>
    <name evidence="3" type="ORF">GXP67_27840</name>
</gene>
<keyword evidence="2" id="KW-1133">Transmembrane helix</keyword>
<evidence type="ECO:0000256" key="1">
    <source>
        <dbReference type="SAM" id="MobiDB-lite"/>
    </source>
</evidence>
<sequence length="305" mass="34176">MNNGLNYSERLEAYLRNELPENERAEFEEMMRQDPLLQNEFQLQQDIIASIGAFRKQELKERLNRIDVSDTGRGNTGSFAIGSMVVGGIAILGLAGLFLLNHPAKDLEPSQIAGAAVQTEIVSDSGEQTQYTTSSQDTQHTITSDITQDETSTDASVAEPIAAKPQLKKATATKKTDIHPVVPSDEIGAELLQEQELTKEHELVMPETRIASSAHAVDNKLIIIDNTNPKLKLQYKYADGQLCLYGIEKTYNIIDLPDFSQRYLYYEGNYYRLNKNQSEVALMPKVTNAQEIQLADSYNKEMKQK</sequence>
<evidence type="ECO:0000313" key="4">
    <source>
        <dbReference type="Proteomes" id="UP000480178"/>
    </source>
</evidence>
<name>A0A6C0GQ36_9BACT</name>
<keyword evidence="2" id="KW-0812">Transmembrane</keyword>
<proteinExistence type="predicted"/>
<reference evidence="3 4" key="1">
    <citation type="submission" date="2020-01" db="EMBL/GenBank/DDBJ databases">
        <authorList>
            <person name="Kim M.K."/>
        </authorList>
    </citation>
    <scope>NUCLEOTIDE SEQUENCE [LARGE SCALE GENOMIC DNA]</scope>
    <source>
        <strain evidence="3 4">172606-1</strain>
    </source>
</reference>
<evidence type="ECO:0000256" key="2">
    <source>
        <dbReference type="SAM" id="Phobius"/>
    </source>
</evidence>
<dbReference type="KEGG" id="rhoz:GXP67_27840"/>
<accession>A0A6C0GQ36</accession>
<protein>
    <submittedName>
        <fullName evidence="3">Uncharacterized protein</fullName>
    </submittedName>
</protein>
<keyword evidence="2" id="KW-0472">Membrane</keyword>
<dbReference type="RefSeq" id="WP_162446167.1">
    <property type="nucleotide sequence ID" value="NZ_CP048222.1"/>
</dbReference>
<dbReference type="Proteomes" id="UP000480178">
    <property type="component" value="Chromosome"/>
</dbReference>
<evidence type="ECO:0000313" key="3">
    <source>
        <dbReference type="EMBL" id="QHT70185.1"/>
    </source>
</evidence>
<feature type="transmembrane region" description="Helical" evidence="2">
    <location>
        <begin position="79"/>
        <end position="100"/>
    </location>
</feature>
<dbReference type="AlphaFoldDB" id="A0A6C0GQ36"/>